<sequence length="120" mass="14148">MNKYLEVKLLANCGFSFDIVDPIFDLGLTVEDVNTVQRTLDAYIMVEKIPILRLRKFKMDIAYYGKIENHVYFTIVGFGALYLCRKNPNLMYDLYTVVVHSEYTTNSRHYFDYVRSHEKA</sequence>
<evidence type="ECO:0000313" key="1">
    <source>
        <dbReference type="EMBL" id="CAI8601493.1"/>
    </source>
</evidence>
<dbReference type="AlphaFoldDB" id="A0AAV0ZVE4"/>
<evidence type="ECO:0000313" key="2">
    <source>
        <dbReference type="Proteomes" id="UP001157006"/>
    </source>
</evidence>
<reference evidence="1 2" key="1">
    <citation type="submission" date="2023-01" db="EMBL/GenBank/DDBJ databases">
        <authorList>
            <person name="Kreplak J."/>
        </authorList>
    </citation>
    <scope>NUCLEOTIDE SEQUENCE [LARGE SCALE GENOMIC DNA]</scope>
</reference>
<organism evidence="1 2">
    <name type="scientific">Vicia faba</name>
    <name type="common">Broad bean</name>
    <name type="synonym">Faba vulgaris</name>
    <dbReference type="NCBI Taxonomy" id="3906"/>
    <lineage>
        <taxon>Eukaryota</taxon>
        <taxon>Viridiplantae</taxon>
        <taxon>Streptophyta</taxon>
        <taxon>Embryophyta</taxon>
        <taxon>Tracheophyta</taxon>
        <taxon>Spermatophyta</taxon>
        <taxon>Magnoliopsida</taxon>
        <taxon>eudicotyledons</taxon>
        <taxon>Gunneridae</taxon>
        <taxon>Pentapetalae</taxon>
        <taxon>rosids</taxon>
        <taxon>fabids</taxon>
        <taxon>Fabales</taxon>
        <taxon>Fabaceae</taxon>
        <taxon>Papilionoideae</taxon>
        <taxon>50 kb inversion clade</taxon>
        <taxon>NPAAA clade</taxon>
        <taxon>Hologalegina</taxon>
        <taxon>IRL clade</taxon>
        <taxon>Fabeae</taxon>
        <taxon>Vicia</taxon>
    </lineage>
</organism>
<gene>
    <name evidence="1" type="ORF">VFH_II275200</name>
</gene>
<dbReference type="Proteomes" id="UP001157006">
    <property type="component" value="Chromosome 2"/>
</dbReference>
<dbReference type="EMBL" id="OX451737">
    <property type="protein sequence ID" value="CAI8601493.1"/>
    <property type="molecule type" value="Genomic_DNA"/>
</dbReference>
<name>A0AAV0ZVE4_VICFA</name>
<dbReference type="Gene3D" id="3.90.70.10">
    <property type="entry name" value="Cysteine proteinases"/>
    <property type="match status" value="1"/>
</dbReference>
<proteinExistence type="predicted"/>
<dbReference type="SUPFAM" id="SSF54001">
    <property type="entry name" value="Cysteine proteinases"/>
    <property type="match status" value="1"/>
</dbReference>
<accession>A0AAV0ZVE4</accession>
<dbReference type="InterPro" id="IPR038765">
    <property type="entry name" value="Papain-like_cys_pep_sf"/>
</dbReference>
<keyword evidence="2" id="KW-1185">Reference proteome</keyword>
<protein>
    <submittedName>
        <fullName evidence="1">Uncharacterized protein</fullName>
    </submittedName>
</protein>